<dbReference type="PANTHER" id="PTHR13742">
    <property type="entry name" value="RETINOBLASTOMA-ASSOCIATED PROTEIN RB -RELATED"/>
    <property type="match status" value="1"/>
</dbReference>
<dbReference type="AlphaFoldDB" id="D6WUA4"/>
<dbReference type="Gene3D" id="1.10.472.140">
    <property type="match status" value="1"/>
</dbReference>
<keyword evidence="4" id="KW-0805">Transcription regulation</keyword>
<dbReference type="Pfam" id="PF11934">
    <property type="entry name" value="DUF3452"/>
    <property type="match status" value="1"/>
</dbReference>
<evidence type="ECO:0000256" key="7">
    <source>
        <dbReference type="ARBA" id="ARBA00023306"/>
    </source>
</evidence>
<evidence type="ECO:0000256" key="1">
    <source>
        <dbReference type="ARBA" id="ARBA00004123"/>
    </source>
</evidence>
<keyword evidence="5" id="KW-0804">Transcription</keyword>
<reference evidence="11 12" key="1">
    <citation type="journal article" date="2008" name="Nature">
        <title>The genome of the model beetle and pest Tribolium castaneum.</title>
        <authorList>
            <consortium name="Tribolium Genome Sequencing Consortium"/>
            <person name="Richards S."/>
            <person name="Gibbs R.A."/>
            <person name="Weinstock G.M."/>
            <person name="Brown S.J."/>
            <person name="Denell R."/>
            <person name="Beeman R.W."/>
            <person name="Gibbs R."/>
            <person name="Beeman R.W."/>
            <person name="Brown S.J."/>
            <person name="Bucher G."/>
            <person name="Friedrich M."/>
            <person name="Grimmelikhuijzen C.J."/>
            <person name="Klingler M."/>
            <person name="Lorenzen M."/>
            <person name="Richards S."/>
            <person name="Roth S."/>
            <person name="Schroder R."/>
            <person name="Tautz D."/>
            <person name="Zdobnov E.M."/>
            <person name="Muzny D."/>
            <person name="Gibbs R.A."/>
            <person name="Weinstock G.M."/>
            <person name="Attaway T."/>
            <person name="Bell S."/>
            <person name="Buhay C.J."/>
            <person name="Chandrabose M.N."/>
            <person name="Chavez D."/>
            <person name="Clerk-Blankenburg K.P."/>
            <person name="Cree A."/>
            <person name="Dao M."/>
            <person name="Davis C."/>
            <person name="Chacko J."/>
            <person name="Dinh H."/>
            <person name="Dugan-Rocha S."/>
            <person name="Fowler G."/>
            <person name="Garner T.T."/>
            <person name="Garnes J."/>
            <person name="Gnirke A."/>
            <person name="Hawes A."/>
            <person name="Hernandez J."/>
            <person name="Hines S."/>
            <person name="Holder M."/>
            <person name="Hume J."/>
            <person name="Jhangiani S.N."/>
            <person name="Joshi V."/>
            <person name="Khan Z.M."/>
            <person name="Jackson L."/>
            <person name="Kovar C."/>
            <person name="Kowis A."/>
            <person name="Lee S."/>
            <person name="Lewis L.R."/>
            <person name="Margolis J."/>
            <person name="Morgan M."/>
            <person name="Nazareth L.V."/>
            <person name="Nguyen N."/>
            <person name="Okwuonu G."/>
            <person name="Parker D."/>
            <person name="Richards S."/>
            <person name="Ruiz S.J."/>
            <person name="Santibanez J."/>
            <person name="Savard J."/>
            <person name="Scherer S.E."/>
            <person name="Schneider B."/>
            <person name="Sodergren E."/>
            <person name="Tautz D."/>
            <person name="Vattahil S."/>
            <person name="Villasana D."/>
            <person name="White C.S."/>
            <person name="Wright R."/>
            <person name="Park Y."/>
            <person name="Beeman R.W."/>
            <person name="Lord J."/>
            <person name="Oppert B."/>
            <person name="Lorenzen M."/>
            <person name="Brown S."/>
            <person name="Wang L."/>
            <person name="Savard J."/>
            <person name="Tautz D."/>
            <person name="Richards S."/>
            <person name="Weinstock G."/>
            <person name="Gibbs R.A."/>
            <person name="Liu Y."/>
            <person name="Worley K."/>
            <person name="Weinstock G."/>
            <person name="Elsik C.G."/>
            <person name="Reese J.T."/>
            <person name="Elhaik E."/>
            <person name="Landan G."/>
            <person name="Graur D."/>
            <person name="Arensburger P."/>
            <person name="Atkinson P."/>
            <person name="Beeman R.W."/>
            <person name="Beidler J."/>
            <person name="Brown S.J."/>
            <person name="Demuth J.P."/>
            <person name="Drury D.W."/>
            <person name="Du Y.Z."/>
            <person name="Fujiwara H."/>
            <person name="Lorenzen M."/>
            <person name="Maselli V."/>
            <person name="Osanai M."/>
            <person name="Park Y."/>
            <person name="Robertson H.M."/>
            <person name="Tu Z."/>
            <person name="Wang J.J."/>
            <person name="Wang S."/>
            <person name="Richards S."/>
            <person name="Song H."/>
            <person name="Zhang L."/>
            <person name="Sodergren E."/>
            <person name="Werner D."/>
            <person name="Stanke M."/>
            <person name="Morgenstern B."/>
            <person name="Solovyev V."/>
            <person name="Kosarev P."/>
            <person name="Brown G."/>
            <person name="Chen H.C."/>
            <person name="Ermolaeva O."/>
            <person name="Hlavina W."/>
            <person name="Kapustin Y."/>
            <person name="Kiryutin B."/>
            <person name="Kitts P."/>
            <person name="Maglott D."/>
            <person name="Pruitt K."/>
            <person name="Sapojnikov V."/>
            <person name="Souvorov A."/>
            <person name="Mackey A.J."/>
            <person name="Waterhouse R.M."/>
            <person name="Wyder S."/>
            <person name="Zdobnov E.M."/>
            <person name="Zdobnov E.M."/>
            <person name="Wyder S."/>
            <person name="Kriventseva E.V."/>
            <person name="Kadowaki T."/>
            <person name="Bork P."/>
            <person name="Aranda M."/>
            <person name="Bao R."/>
            <person name="Beermann A."/>
            <person name="Berns N."/>
            <person name="Bolognesi R."/>
            <person name="Bonneton F."/>
            <person name="Bopp D."/>
            <person name="Brown S.J."/>
            <person name="Bucher G."/>
            <person name="Butts T."/>
            <person name="Chaumot A."/>
            <person name="Denell R.E."/>
            <person name="Ferrier D.E."/>
            <person name="Friedrich M."/>
            <person name="Gordon C.M."/>
            <person name="Jindra M."/>
            <person name="Klingler M."/>
            <person name="Lan Q."/>
            <person name="Lattorff H.M."/>
            <person name="Laudet V."/>
            <person name="von Levetsow C."/>
            <person name="Liu Z."/>
            <person name="Lutz R."/>
            <person name="Lynch J.A."/>
            <person name="da Fonseca R.N."/>
            <person name="Posnien N."/>
            <person name="Reuter R."/>
            <person name="Roth S."/>
            <person name="Savard J."/>
            <person name="Schinko J.B."/>
            <person name="Schmitt C."/>
            <person name="Schoppmeier M."/>
            <person name="Schroder R."/>
            <person name="Shippy T.D."/>
            <person name="Simonnet F."/>
            <person name="Marques-Souza H."/>
            <person name="Tautz D."/>
            <person name="Tomoyasu Y."/>
            <person name="Trauner J."/>
            <person name="Van der Zee M."/>
            <person name="Vervoort M."/>
            <person name="Wittkopp N."/>
            <person name="Wimmer E.A."/>
            <person name="Yang X."/>
            <person name="Jones A.K."/>
            <person name="Sattelle D.B."/>
            <person name="Ebert P.R."/>
            <person name="Nelson D."/>
            <person name="Scott J.G."/>
            <person name="Beeman R.W."/>
            <person name="Muthukrishnan S."/>
            <person name="Kramer K.J."/>
            <person name="Arakane Y."/>
            <person name="Beeman R.W."/>
            <person name="Zhu Q."/>
            <person name="Hogenkamp D."/>
            <person name="Dixit R."/>
            <person name="Oppert B."/>
            <person name="Jiang H."/>
            <person name="Zou Z."/>
            <person name="Marshall J."/>
            <person name="Elpidina E."/>
            <person name="Vinokurov K."/>
            <person name="Oppert C."/>
            <person name="Zou Z."/>
            <person name="Evans J."/>
            <person name="Lu Z."/>
            <person name="Zhao P."/>
            <person name="Sumathipala N."/>
            <person name="Altincicek B."/>
            <person name="Vilcinskas A."/>
            <person name="Williams M."/>
            <person name="Hultmark D."/>
            <person name="Hetru C."/>
            <person name="Jiang H."/>
            <person name="Grimmelikhuijzen C.J."/>
            <person name="Hauser F."/>
            <person name="Cazzamali G."/>
            <person name="Williamson M."/>
            <person name="Park Y."/>
            <person name="Li B."/>
            <person name="Tanaka Y."/>
            <person name="Predel R."/>
            <person name="Neupert S."/>
            <person name="Schachtner J."/>
            <person name="Verleyen P."/>
            <person name="Raible F."/>
            <person name="Bork P."/>
            <person name="Friedrich M."/>
            <person name="Walden K.K."/>
            <person name="Robertson H.M."/>
            <person name="Angeli S."/>
            <person name="Foret S."/>
            <person name="Bucher G."/>
            <person name="Schuetz S."/>
            <person name="Maleszka R."/>
            <person name="Wimmer E.A."/>
            <person name="Beeman R.W."/>
            <person name="Lorenzen M."/>
            <person name="Tomoyasu Y."/>
            <person name="Miller S.C."/>
            <person name="Grossmann D."/>
            <person name="Bucher G."/>
        </authorList>
    </citation>
    <scope>NUCLEOTIDE SEQUENCE [LARGE SCALE GENOMIC DNA]</scope>
    <source>
        <strain evidence="11 12">Georgia GA2</strain>
    </source>
</reference>
<dbReference type="SMART" id="SM01367">
    <property type="entry name" value="DUF3452"/>
    <property type="match status" value="1"/>
</dbReference>
<dbReference type="Proteomes" id="UP000007266">
    <property type="component" value="Linkage group 7"/>
</dbReference>
<dbReference type="Pfam" id="PF01858">
    <property type="entry name" value="RB_A"/>
    <property type="match status" value="1"/>
</dbReference>
<dbReference type="GO" id="GO:0005667">
    <property type="term" value="C:transcription regulator complex"/>
    <property type="evidence" value="ECO:0000318"/>
    <property type="project" value="GO_Central"/>
</dbReference>
<evidence type="ECO:0000256" key="3">
    <source>
        <dbReference type="ARBA" id="ARBA00022491"/>
    </source>
</evidence>
<dbReference type="InterPro" id="IPR036915">
    <property type="entry name" value="Cyclin-like_sf"/>
</dbReference>
<evidence type="ECO:0000256" key="6">
    <source>
        <dbReference type="ARBA" id="ARBA00023242"/>
    </source>
</evidence>
<sequence length="940" mass="107789">MVLSSETEELEEKHSELCNKLHLSQQISRDAWERFETINKNFTLEGEPLHWIGCAIYVSCWKSIAATAAQNSVHTNCVNLTNLLRHCNLSIAQFFYKIKQWSDMASMPEEFKKRIEYLEGSFSVAYNVFKEYQPLFMQIFKAPKAPEAHELDTSKHRNRKNKPVPSSPLKVFEFCWTLFITIKSEDTNYNNDLVTSCHLLIAICDWAFKHALQADRKDLLNPDFAGLPEDFAQPSYVPPSEAPCIVSLLCPSPNIITDLKYVKEYQFKKSIRNYLDQGVLIENDQGDVLDTSVFDHNYKSIGNVYEKNILNKSDFDERIFLAEYKRKLLVRDQSVAQNAADNASPELSTKEMVVSKECLTPLTGRKYLGPKESQESTPLVTATESISRLNNLLHGRQPAPSEALVQLFESCARNPTERINQIVTNLGERFLEGHPVDQREVAQRRLQLATTLFYKFIESILQNERSIHADLSAIVEKDVFYECMFACCLEIVIYSYNSRQRFPWILKALQIQPYNFVKVIELIIRSRDKLSRDTIKHLNMIEETILSSLVWKSDSLIWEAITSSDREVPKFEETALPGHMQNEPSSENLTLRSILNSEPRQIVSPGPSATDRFQSPVAHSSAVNRELFPTVQSGQSLLQTTHLMIKDRTGNTRMIPIVNSETQKSTPVPVQQTTPQRQENVAQARPRRTGGVSIVFRKFYNLSGERMEHLCTHLKITNTDTKRKIWTVFEELVRKNHCELMKDRNLDQLLMCAVYMICKLTKLNKNFTEIIKSYRSQPQATSDIYRNVLISSKKVVVVDGETTEIPEEWGDLIQFYNKVIIQAMKKFAQKFVVRGEENIGDILLSPLPASRGQVVQVFDNIFIKPLESPTLTFGNGKVLNYYFSRSPSKDLKDINKAIRGNGVTGKRLLVEGENDLPDSKRLAKRKVQSLIEERRNQNTE</sequence>
<dbReference type="InterPro" id="IPR002720">
    <property type="entry name" value="RB_A"/>
</dbReference>
<dbReference type="OMA" id="AILCELH"/>
<dbReference type="SUPFAM" id="SSF47954">
    <property type="entry name" value="Cyclin-like"/>
    <property type="match status" value="2"/>
</dbReference>
<organism evidence="11 12">
    <name type="scientific">Tribolium castaneum</name>
    <name type="common">Red flour beetle</name>
    <dbReference type="NCBI Taxonomy" id="7070"/>
    <lineage>
        <taxon>Eukaryota</taxon>
        <taxon>Metazoa</taxon>
        <taxon>Ecdysozoa</taxon>
        <taxon>Arthropoda</taxon>
        <taxon>Hexapoda</taxon>
        <taxon>Insecta</taxon>
        <taxon>Pterygota</taxon>
        <taxon>Neoptera</taxon>
        <taxon>Endopterygota</taxon>
        <taxon>Coleoptera</taxon>
        <taxon>Polyphaga</taxon>
        <taxon>Cucujiformia</taxon>
        <taxon>Tenebrionidae</taxon>
        <taxon>Tenebrionidae incertae sedis</taxon>
        <taxon>Tribolium</taxon>
    </lineage>
</organism>
<dbReference type="InterPro" id="IPR002719">
    <property type="entry name" value="RB_B"/>
</dbReference>
<dbReference type="FunFam" id="1.10.472.10:FF:000035">
    <property type="entry name" value="RB transcriptional corepressor-like 1"/>
    <property type="match status" value="1"/>
</dbReference>
<gene>
    <name evidence="11" type="primary">AUGUSTUS-3.0.2_09105</name>
    <name evidence="11" type="ORF">TcasGA2_TC009105</name>
</gene>
<keyword evidence="12" id="KW-1185">Reference proteome</keyword>
<dbReference type="FunFam" id="1.10.472.10:FF:000222">
    <property type="entry name" value="Retinoblastoma family protein"/>
    <property type="match status" value="1"/>
</dbReference>
<dbReference type="EMBL" id="KQ971352">
    <property type="protein sequence ID" value="EFA06247.2"/>
    <property type="molecule type" value="Genomic_DNA"/>
</dbReference>
<dbReference type="Gene3D" id="1.10.472.10">
    <property type="entry name" value="Cyclin-like"/>
    <property type="match status" value="2"/>
</dbReference>
<dbReference type="KEGG" id="tca:660494"/>
<dbReference type="FunFam" id="1.10.472.140:FF:000006">
    <property type="entry name" value="Cell cycle regulator p107, putative"/>
    <property type="match status" value="1"/>
</dbReference>
<protein>
    <submittedName>
        <fullName evidence="11">Retinoblastoma family protein-like Protein</fullName>
    </submittedName>
</protein>
<dbReference type="OrthoDB" id="844594at2759"/>
<dbReference type="SMART" id="SM01368">
    <property type="entry name" value="RB_A"/>
    <property type="match status" value="1"/>
</dbReference>
<dbReference type="GO" id="GO:0000785">
    <property type="term" value="C:chromatin"/>
    <property type="evidence" value="ECO:0000318"/>
    <property type="project" value="GO_Central"/>
</dbReference>
<proteinExistence type="inferred from homology"/>
<evidence type="ECO:0000256" key="8">
    <source>
        <dbReference type="SAM" id="MobiDB-lite"/>
    </source>
</evidence>
<reference evidence="11 12" key="2">
    <citation type="journal article" date="2010" name="Nucleic Acids Res.">
        <title>BeetleBase in 2010: revisions to provide comprehensive genomic information for Tribolium castaneum.</title>
        <authorList>
            <person name="Kim H.S."/>
            <person name="Murphy T."/>
            <person name="Xia J."/>
            <person name="Caragea D."/>
            <person name="Park Y."/>
            <person name="Beeman R.W."/>
            <person name="Lorenzen M.D."/>
            <person name="Butcher S."/>
            <person name="Manak J.R."/>
            <person name="Brown S.J."/>
        </authorList>
    </citation>
    <scope>GENOME REANNOTATION</scope>
    <source>
        <strain evidence="11 12">Georgia GA2</strain>
    </source>
</reference>
<feature type="domain" description="Retinoblastoma-associated protein A-box" evidence="10">
    <location>
        <begin position="377"/>
        <end position="561"/>
    </location>
</feature>
<evidence type="ECO:0000256" key="2">
    <source>
        <dbReference type="ARBA" id="ARBA00009475"/>
    </source>
</evidence>
<dbReference type="InterPro" id="IPR024599">
    <property type="entry name" value="RB_N"/>
</dbReference>
<feature type="compositionally biased region" description="Low complexity" evidence="8">
    <location>
        <begin position="666"/>
        <end position="676"/>
    </location>
</feature>
<dbReference type="GO" id="GO:0006357">
    <property type="term" value="P:regulation of transcription by RNA polymerase II"/>
    <property type="evidence" value="ECO:0007669"/>
    <property type="project" value="InterPro"/>
</dbReference>
<comment type="subcellular location">
    <subcellularLocation>
        <location evidence="1">Nucleus</location>
    </subcellularLocation>
</comment>
<dbReference type="GO" id="GO:0005634">
    <property type="term" value="C:nucleus"/>
    <property type="evidence" value="ECO:0007669"/>
    <property type="project" value="UniProtKB-SubCell"/>
</dbReference>
<evidence type="ECO:0000256" key="5">
    <source>
        <dbReference type="ARBA" id="ARBA00023163"/>
    </source>
</evidence>
<comment type="similarity">
    <text evidence="2">Belongs to the retinoblastoma protein (RB) family.</text>
</comment>
<dbReference type="Pfam" id="PF01857">
    <property type="entry name" value="RB_B"/>
    <property type="match status" value="1"/>
</dbReference>
<evidence type="ECO:0000313" key="11">
    <source>
        <dbReference type="EMBL" id="EFA06247.2"/>
    </source>
</evidence>
<keyword evidence="7" id="KW-0131">Cell cycle</keyword>
<dbReference type="FunCoup" id="D6WUA4">
    <property type="interactions" value="1511"/>
</dbReference>
<evidence type="ECO:0000259" key="9">
    <source>
        <dbReference type="SMART" id="SM01367"/>
    </source>
</evidence>
<keyword evidence="3" id="KW-0678">Repressor</keyword>
<dbReference type="InterPro" id="IPR028309">
    <property type="entry name" value="RB_fam"/>
</dbReference>
<dbReference type="GO" id="GO:2000134">
    <property type="term" value="P:negative regulation of G1/S transition of mitotic cell cycle"/>
    <property type="evidence" value="ECO:0000318"/>
    <property type="project" value="GO_Central"/>
</dbReference>
<evidence type="ECO:0000313" key="12">
    <source>
        <dbReference type="Proteomes" id="UP000007266"/>
    </source>
</evidence>
<feature type="region of interest" description="Disordered" evidence="8">
    <location>
        <begin position="662"/>
        <end position="687"/>
    </location>
</feature>
<evidence type="ECO:0000256" key="4">
    <source>
        <dbReference type="ARBA" id="ARBA00023015"/>
    </source>
</evidence>
<name>D6WUA4_TRICA</name>
<dbReference type="PANTHER" id="PTHR13742:SF17">
    <property type="entry name" value="RE32990P-RELATED"/>
    <property type="match status" value="1"/>
</dbReference>
<accession>D6WUA4</accession>
<keyword evidence="6" id="KW-0539">Nucleus</keyword>
<feature type="domain" description="Retinoblastoma-associated protein N-terminal" evidence="9">
    <location>
        <begin position="63"/>
        <end position="210"/>
    </location>
</feature>
<dbReference type="GO" id="GO:0000977">
    <property type="term" value="F:RNA polymerase II transcription regulatory region sequence-specific DNA binding"/>
    <property type="evidence" value="ECO:0000318"/>
    <property type="project" value="GO_Central"/>
</dbReference>
<dbReference type="HOGENOM" id="CLU_008943_0_1_1"/>
<dbReference type="GO" id="GO:0030154">
    <property type="term" value="P:cell differentiation"/>
    <property type="evidence" value="ECO:0000318"/>
    <property type="project" value="GO_Central"/>
</dbReference>
<evidence type="ECO:0000259" key="10">
    <source>
        <dbReference type="SMART" id="SM01368"/>
    </source>
</evidence>
<dbReference type="InParanoid" id="D6WUA4"/>
<dbReference type="STRING" id="7070.D6WUA4"/>